<evidence type="ECO:0000313" key="2">
    <source>
        <dbReference type="Proteomes" id="UP001141806"/>
    </source>
</evidence>
<dbReference type="EMBL" id="JAMYWD010000009">
    <property type="protein sequence ID" value="KAJ4960445.1"/>
    <property type="molecule type" value="Genomic_DNA"/>
</dbReference>
<dbReference type="Proteomes" id="UP001141806">
    <property type="component" value="Unassembled WGS sequence"/>
</dbReference>
<dbReference type="GO" id="GO:0007143">
    <property type="term" value="P:female meiotic nuclear division"/>
    <property type="evidence" value="ECO:0007669"/>
    <property type="project" value="InterPro"/>
</dbReference>
<dbReference type="OrthoDB" id="691244at2759"/>
<evidence type="ECO:0000313" key="1">
    <source>
        <dbReference type="EMBL" id="KAJ4960445.1"/>
    </source>
</evidence>
<protein>
    <recommendedName>
        <fullName evidence="3">Protein XRI1</fullName>
    </recommendedName>
</protein>
<gene>
    <name evidence="1" type="ORF">NE237_020355</name>
</gene>
<sequence length="244" mass="27324">MAYDISLCSYSDLQSSGVFNADMSLDMEPALSSDLSTGTGYLEDAIVAWNNRCKRRRVTSYSHGQMPEYSKNCWNSEVHEDPFEKFGSLRQKYNLVSERNPSQNWVNSISKEWKVLVENKTGGNEHHKSQLFSLSSSHMDSTTMDRHQENDPSTIKDNCCVMKKVAYPFDMVKPGGIEGDMTLEDINERVLMRPTRPVRHPVGDLACRPAVMAGGLGLSGKAVVALTRIRTRGRGTVTIIRTRG</sequence>
<proteinExistence type="predicted"/>
<comment type="caution">
    <text evidence="1">The sequence shown here is derived from an EMBL/GenBank/DDBJ whole genome shotgun (WGS) entry which is preliminary data.</text>
</comment>
<accession>A0A9Q0H992</accession>
<evidence type="ECO:0008006" key="3">
    <source>
        <dbReference type="Google" id="ProtNLM"/>
    </source>
</evidence>
<dbReference type="PANTHER" id="PTHR33385:SF18">
    <property type="entry name" value="XRI1-LIKE PROTEIN"/>
    <property type="match status" value="1"/>
</dbReference>
<organism evidence="1 2">
    <name type="scientific">Protea cynaroides</name>
    <dbReference type="NCBI Taxonomy" id="273540"/>
    <lineage>
        <taxon>Eukaryota</taxon>
        <taxon>Viridiplantae</taxon>
        <taxon>Streptophyta</taxon>
        <taxon>Embryophyta</taxon>
        <taxon>Tracheophyta</taxon>
        <taxon>Spermatophyta</taxon>
        <taxon>Magnoliopsida</taxon>
        <taxon>Proteales</taxon>
        <taxon>Proteaceae</taxon>
        <taxon>Protea</taxon>
    </lineage>
</organism>
<name>A0A9Q0H992_9MAGN</name>
<dbReference type="InterPro" id="IPR039933">
    <property type="entry name" value="XRI1"/>
</dbReference>
<dbReference type="AlphaFoldDB" id="A0A9Q0H992"/>
<reference evidence="1" key="1">
    <citation type="journal article" date="2023" name="Plant J.">
        <title>The genome of the king protea, Protea cynaroides.</title>
        <authorList>
            <person name="Chang J."/>
            <person name="Duong T.A."/>
            <person name="Schoeman C."/>
            <person name="Ma X."/>
            <person name="Roodt D."/>
            <person name="Barker N."/>
            <person name="Li Z."/>
            <person name="Van de Peer Y."/>
            <person name="Mizrachi E."/>
        </authorList>
    </citation>
    <scope>NUCLEOTIDE SEQUENCE</scope>
    <source>
        <tissue evidence="1">Young leaves</tissue>
    </source>
</reference>
<keyword evidence="2" id="KW-1185">Reference proteome</keyword>
<dbReference type="PANTHER" id="PTHR33385">
    <property type="entry name" value="PROTEIN XRI1"/>
    <property type="match status" value="1"/>
</dbReference>
<dbReference type="GO" id="GO:0007140">
    <property type="term" value="P:male meiotic nuclear division"/>
    <property type="evidence" value="ECO:0007669"/>
    <property type="project" value="InterPro"/>
</dbReference>